<reference evidence="1" key="1">
    <citation type="submission" date="2015-04" db="EMBL/GenBank/DDBJ databases">
        <title>The genome sequence of the plant pathogenic Rhizarian Plasmodiophora brassicae reveals insights in its biotrophic life cycle and the origin of chitin synthesis.</title>
        <authorList>
            <person name="Schwelm A."/>
            <person name="Fogelqvist J."/>
            <person name="Knaust A."/>
            <person name="Julke S."/>
            <person name="Lilja T."/>
            <person name="Dhandapani V."/>
            <person name="Bonilla-Rosso G."/>
            <person name="Karlsson M."/>
            <person name="Shevchenko A."/>
            <person name="Choi S.R."/>
            <person name="Kim H.G."/>
            <person name="Park J.Y."/>
            <person name="Lim Y.P."/>
            <person name="Ludwig-Muller J."/>
            <person name="Dixelius C."/>
        </authorList>
    </citation>
    <scope>NUCLEOTIDE SEQUENCE</scope>
    <source>
        <tissue evidence="1">Potato root galls</tissue>
    </source>
</reference>
<feature type="non-terminal residue" evidence="1">
    <location>
        <position position="1"/>
    </location>
</feature>
<accession>A0A0H5RMY7</accession>
<proteinExistence type="predicted"/>
<organism evidence="1">
    <name type="scientific">Spongospora subterranea</name>
    <dbReference type="NCBI Taxonomy" id="70186"/>
    <lineage>
        <taxon>Eukaryota</taxon>
        <taxon>Sar</taxon>
        <taxon>Rhizaria</taxon>
        <taxon>Endomyxa</taxon>
        <taxon>Phytomyxea</taxon>
        <taxon>Plasmodiophorida</taxon>
        <taxon>Plasmodiophoridae</taxon>
        <taxon>Spongospora</taxon>
    </lineage>
</organism>
<sequence length="118" mass="13496">FFRIKQYLYALFGSGIPRCPKLLEFLHNQSVCDISPSGFTGPNDFHHLSIHETVISCDGIAALDPGQLGLFQLILHQQRGLLFRLQQDVLGNQHVLGDVDQQFAFVKLLHMQPWRQIR</sequence>
<protein>
    <submittedName>
        <fullName evidence="1">Uncharacterized protein</fullName>
    </submittedName>
</protein>
<dbReference type="EMBL" id="HACM01009662">
    <property type="protein sequence ID" value="CRZ10104.1"/>
    <property type="molecule type" value="Transcribed_RNA"/>
</dbReference>
<dbReference type="AlphaFoldDB" id="A0A0H5RMY7"/>
<name>A0A0H5RMY7_9EUKA</name>
<evidence type="ECO:0000313" key="1">
    <source>
        <dbReference type="EMBL" id="CRZ10104.1"/>
    </source>
</evidence>